<dbReference type="AlphaFoldDB" id="A0A2G4F4F9"/>
<reference evidence="1" key="1">
    <citation type="submission" date="2017-10" db="EMBL/GenBank/DDBJ databases">
        <title>Draft genome sequence of the planktic cyanobacteria Tychonema bourrellyi isolated from alpine lentic freshwater.</title>
        <authorList>
            <person name="Tett A."/>
            <person name="Armanini F."/>
            <person name="Asnicar F."/>
            <person name="Boscaini A."/>
            <person name="Pasolli E."/>
            <person name="Zolfo M."/>
            <person name="Donati C."/>
            <person name="Salmaso N."/>
            <person name="Segata N."/>
        </authorList>
    </citation>
    <scope>NUCLEOTIDE SEQUENCE</scope>
    <source>
        <strain evidence="1">FEM_GT703</strain>
    </source>
</reference>
<dbReference type="Gene3D" id="3.30.310.110">
    <property type="entry name" value="XisI-like"/>
    <property type="match status" value="1"/>
</dbReference>
<dbReference type="EMBL" id="NXIB02000014">
    <property type="protein sequence ID" value="PHX56674.1"/>
    <property type="molecule type" value="Genomic_DNA"/>
</dbReference>
<keyword evidence="2" id="KW-1185">Reference proteome</keyword>
<comment type="caution">
    <text evidence="1">The sequence shown here is derived from an EMBL/GenBank/DDBJ whole genome shotgun (WGS) entry which is preliminary data.</text>
</comment>
<proteinExistence type="predicted"/>
<dbReference type="InterPro" id="IPR035943">
    <property type="entry name" value="XisI-like_sf"/>
</dbReference>
<gene>
    <name evidence="1" type="ORF">CP500_004050</name>
</gene>
<dbReference type="SUPFAM" id="SSF143847">
    <property type="entry name" value="XisI-like"/>
    <property type="match status" value="1"/>
</dbReference>
<dbReference type="CDD" id="cd16382">
    <property type="entry name" value="XisI-like"/>
    <property type="match status" value="1"/>
</dbReference>
<dbReference type="InterPro" id="IPR014968">
    <property type="entry name" value="XisI"/>
</dbReference>
<protein>
    <submittedName>
        <fullName evidence="1">XisI protein</fullName>
    </submittedName>
</protein>
<dbReference type="OrthoDB" id="467081at2"/>
<name>A0A2G4F4F9_9CYAN</name>
<accession>A0A2G4F4F9</accession>
<evidence type="ECO:0000313" key="1">
    <source>
        <dbReference type="EMBL" id="PHX56674.1"/>
    </source>
</evidence>
<evidence type="ECO:0000313" key="2">
    <source>
        <dbReference type="Proteomes" id="UP000226442"/>
    </source>
</evidence>
<sequence length="111" mass="13111">MEKLIKYRQIVQQMLQEYGKHKPAHGDIEVETIFDTKRDYYQVFLVGWDDHKRVHHCSIHIDIKGGKIWLQWNATEDDIAENLVIAGVPKEDIVWGFQPPLMRKYTGYAVE</sequence>
<dbReference type="Proteomes" id="UP000226442">
    <property type="component" value="Unassembled WGS sequence"/>
</dbReference>
<dbReference type="RefSeq" id="WP_096828552.1">
    <property type="nucleotide sequence ID" value="NZ_NXIB02000014.1"/>
</dbReference>
<organism evidence="1 2">
    <name type="scientific">Tychonema bourrellyi FEM_GT703</name>
    <dbReference type="NCBI Taxonomy" id="2040638"/>
    <lineage>
        <taxon>Bacteria</taxon>
        <taxon>Bacillati</taxon>
        <taxon>Cyanobacteriota</taxon>
        <taxon>Cyanophyceae</taxon>
        <taxon>Oscillatoriophycideae</taxon>
        <taxon>Oscillatoriales</taxon>
        <taxon>Microcoleaceae</taxon>
        <taxon>Tychonema</taxon>
    </lineage>
</organism>
<dbReference type="Pfam" id="PF08869">
    <property type="entry name" value="XisI"/>
    <property type="match status" value="1"/>
</dbReference>